<dbReference type="PIRSF" id="PIRSF000097">
    <property type="entry name" value="AKR"/>
    <property type="match status" value="1"/>
</dbReference>
<dbReference type="PANTHER" id="PTHR43827:SF3">
    <property type="entry name" value="NADP-DEPENDENT OXIDOREDUCTASE DOMAIN-CONTAINING PROTEIN"/>
    <property type="match status" value="1"/>
</dbReference>
<dbReference type="PROSITE" id="PS00798">
    <property type="entry name" value="ALDOKETO_REDUCTASE_1"/>
    <property type="match status" value="1"/>
</dbReference>
<dbReference type="PRINTS" id="PR00069">
    <property type="entry name" value="ALDKETRDTASE"/>
</dbReference>
<dbReference type="Gene3D" id="3.20.20.100">
    <property type="entry name" value="NADP-dependent oxidoreductase domain"/>
    <property type="match status" value="1"/>
</dbReference>
<evidence type="ECO:0000256" key="2">
    <source>
        <dbReference type="ARBA" id="ARBA00022857"/>
    </source>
</evidence>
<accession>A0A387B2Y4</accession>
<dbReference type="InterPro" id="IPR036812">
    <property type="entry name" value="NAD(P)_OxRdtase_dom_sf"/>
</dbReference>
<dbReference type="Proteomes" id="UP000278886">
    <property type="component" value="Chromosome"/>
</dbReference>
<evidence type="ECO:0000256" key="5">
    <source>
        <dbReference type="PIRSR" id="PIRSR000097-2"/>
    </source>
</evidence>
<keyword evidence="2" id="KW-0521">NADP</keyword>
<dbReference type="AlphaFoldDB" id="A0A387B2Y4"/>
<name>A0A387B2Y4_9MICO</name>
<evidence type="ECO:0000256" key="3">
    <source>
        <dbReference type="ARBA" id="ARBA00023002"/>
    </source>
</evidence>
<protein>
    <submittedName>
        <fullName evidence="8">Aldo/keto reductase</fullName>
    </submittedName>
</protein>
<evidence type="ECO:0000256" key="6">
    <source>
        <dbReference type="PIRSR" id="PIRSR000097-3"/>
    </source>
</evidence>
<organism evidence="8 9">
    <name type="scientific">Protaetiibacter intestinalis</name>
    <dbReference type="NCBI Taxonomy" id="2419774"/>
    <lineage>
        <taxon>Bacteria</taxon>
        <taxon>Bacillati</taxon>
        <taxon>Actinomycetota</taxon>
        <taxon>Actinomycetes</taxon>
        <taxon>Micrococcales</taxon>
        <taxon>Microbacteriaceae</taxon>
        <taxon>Protaetiibacter</taxon>
    </lineage>
</organism>
<dbReference type="PANTHER" id="PTHR43827">
    <property type="entry name" value="2,5-DIKETO-D-GLUCONIC ACID REDUCTASE"/>
    <property type="match status" value="1"/>
</dbReference>
<evidence type="ECO:0000256" key="1">
    <source>
        <dbReference type="ARBA" id="ARBA00007905"/>
    </source>
</evidence>
<proteinExistence type="inferred from homology"/>
<evidence type="ECO:0000256" key="4">
    <source>
        <dbReference type="PIRSR" id="PIRSR000097-1"/>
    </source>
</evidence>
<dbReference type="PROSITE" id="PS00062">
    <property type="entry name" value="ALDOKETO_REDUCTASE_2"/>
    <property type="match status" value="1"/>
</dbReference>
<dbReference type="EMBL" id="CP032630">
    <property type="protein sequence ID" value="AYF97944.1"/>
    <property type="molecule type" value="Genomic_DNA"/>
</dbReference>
<keyword evidence="9" id="KW-1185">Reference proteome</keyword>
<feature type="binding site" evidence="5">
    <location>
        <position position="108"/>
    </location>
    <ligand>
        <name>substrate</name>
    </ligand>
</feature>
<evidence type="ECO:0000313" key="8">
    <source>
        <dbReference type="EMBL" id="AYF97944.1"/>
    </source>
</evidence>
<dbReference type="InterPro" id="IPR020471">
    <property type="entry name" value="AKR"/>
</dbReference>
<dbReference type="OrthoDB" id="9804790at2"/>
<dbReference type="FunFam" id="3.20.20.100:FF:000002">
    <property type="entry name" value="2,5-diketo-D-gluconic acid reductase A"/>
    <property type="match status" value="1"/>
</dbReference>
<dbReference type="GO" id="GO:0016616">
    <property type="term" value="F:oxidoreductase activity, acting on the CH-OH group of donors, NAD or NADP as acceptor"/>
    <property type="evidence" value="ECO:0007669"/>
    <property type="project" value="UniProtKB-ARBA"/>
</dbReference>
<dbReference type="InterPro" id="IPR023210">
    <property type="entry name" value="NADP_OxRdtase_dom"/>
</dbReference>
<dbReference type="Pfam" id="PF00248">
    <property type="entry name" value="Aldo_ket_red"/>
    <property type="match status" value="1"/>
</dbReference>
<reference evidence="9" key="1">
    <citation type="submission" date="2018-09" db="EMBL/GenBank/DDBJ databases">
        <title>Genome sequencing of strain 2DFWR-13.</title>
        <authorList>
            <person name="Heo J."/>
            <person name="Kim S.-J."/>
            <person name="Kwon S.-W."/>
        </authorList>
    </citation>
    <scope>NUCLEOTIDE SEQUENCE [LARGE SCALE GENOMIC DNA]</scope>
    <source>
        <strain evidence="9">2DFWR-13</strain>
    </source>
</reference>
<dbReference type="KEGG" id="lyd:D7I47_06525"/>
<keyword evidence="3" id="KW-0560">Oxidoreductase</keyword>
<feature type="domain" description="NADP-dependent oxidoreductase" evidence="7">
    <location>
        <begin position="16"/>
        <end position="259"/>
    </location>
</feature>
<dbReference type="SUPFAM" id="SSF51430">
    <property type="entry name" value="NAD(P)-linked oxidoreductase"/>
    <property type="match status" value="1"/>
</dbReference>
<dbReference type="RefSeq" id="WP_120762292.1">
    <property type="nucleotide sequence ID" value="NZ_CP032630.1"/>
</dbReference>
<gene>
    <name evidence="8" type="ORF">D7I47_06525</name>
</gene>
<dbReference type="InterPro" id="IPR018170">
    <property type="entry name" value="Aldo/ket_reductase_CS"/>
</dbReference>
<evidence type="ECO:0000313" key="9">
    <source>
        <dbReference type="Proteomes" id="UP000278886"/>
    </source>
</evidence>
<evidence type="ECO:0000259" key="7">
    <source>
        <dbReference type="Pfam" id="PF00248"/>
    </source>
</evidence>
<feature type="active site" description="Proton donor" evidence="4">
    <location>
        <position position="50"/>
    </location>
</feature>
<comment type="similarity">
    <text evidence="1">Belongs to the aldo/keto reductase family.</text>
</comment>
<sequence length="276" mass="29821">MTIPNVPLNTGAGIPQLGLGTWPLDDAEVADAVEAAAALGYRHIDTATRYGNEAGVGEGIRRSGIPREEFFVTTKLDGEFQGDDRAIGGLEAALDRMGFDYVDLLLMHWPLPQRGLYVDTWRTFERLHADGRARAIGVSNFRVEHLETLLAQTEVVPAVNQIQLNPHITRPAQRAYGAEHGIVTESWSPLGGQGAGVLGERVVVELAERLGRTPAQVVLRWHVQQGLVVIPKSASPERMRDNLAIFDFTLDDAALASLATLSHGPDAGVDSNTAGH</sequence>
<feature type="site" description="Lowers pKa of active site Tyr" evidence="6">
    <location>
        <position position="75"/>
    </location>
</feature>